<dbReference type="PROSITE" id="PS51671">
    <property type="entry name" value="ACT"/>
    <property type="match status" value="1"/>
</dbReference>
<dbReference type="Gene3D" id="3.30.2130.10">
    <property type="entry name" value="VC0802-like"/>
    <property type="match status" value="1"/>
</dbReference>
<keyword evidence="7 17" id="KW-0808">Transferase</keyword>
<dbReference type="GO" id="GO:0009089">
    <property type="term" value="P:lysine biosynthetic process via diaminopimelate"/>
    <property type="evidence" value="ECO:0007669"/>
    <property type="project" value="InterPro"/>
</dbReference>
<dbReference type="NCBIfam" id="NF005154">
    <property type="entry name" value="PRK06635.1-2"/>
    <property type="match status" value="1"/>
</dbReference>
<dbReference type="CDD" id="cd04923">
    <property type="entry name" value="ACT_AK-LysC-DapG-like_2"/>
    <property type="match status" value="1"/>
</dbReference>
<evidence type="ECO:0000256" key="11">
    <source>
        <dbReference type="ARBA" id="ARBA00022840"/>
    </source>
</evidence>
<dbReference type="GO" id="GO:0009090">
    <property type="term" value="P:homoserine biosynthetic process"/>
    <property type="evidence" value="ECO:0007669"/>
    <property type="project" value="TreeGrafter"/>
</dbReference>
<feature type="domain" description="ACT" evidence="19">
    <location>
        <begin position="268"/>
        <end position="351"/>
    </location>
</feature>
<dbReference type="FunFam" id="3.40.1160.10:FF:000002">
    <property type="entry name" value="Aspartokinase"/>
    <property type="match status" value="1"/>
</dbReference>
<dbReference type="NCBIfam" id="NF005156">
    <property type="entry name" value="PRK06635.1-5"/>
    <property type="match status" value="1"/>
</dbReference>
<keyword evidence="8" id="KW-0677">Repeat</keyword>
<feature type="binding site" evidence="16">
    <location>
        <position position="78"/>
    </location>
    <ligand>
        <name>substrate</name>
    </ligand>
</feature>
<gene>
    <name evidence="20" type="ORF">ShirakiTB12_46850</name>
</gene>
<evidence type="ECO:0000256" key="12">
    <source>
        <dbReference type="ARBA" id="ARBA00022915"/>
    </source>
</evidence>
<evidence type="ECO:0000256" key="5">
    <source>
        <dbReference type="ARBA" id="ARBA00010122"/>
    </source>
</evidence>
<dbReference type="InterPro" id="IPR041740">
    <property type="entry name" value="AKii-LysC-BS"/>
</dbReference>
<dbReference type="GO" id="GO:0019877">
    <property type="term" value="P:diaminopimelate biosynthetic process"/>
    <property type="evidence" value="ECO:0007669"/>
    <property type="project" value="UniProtKB-KW"/>
</dbReference>
<dbReference type="FunFam" id="3.30.2130.10:FF:000001">
    <property type="entry name" value="Bifunctional aspartokinase/homoserine dehydrogenase"/>
    <property type="match status" value="1"/>
</dbReference>
<comment type="pathway">
    <text evidence="3 18">Amino-acid biosynthesis; L-methionine biosynthesis via de novo pathway; L-homoserine from L-aspartate: step 1/3.</text>
</comment>
<keyword evidence="13" id="KW-0457">Lysine biosynthesis</keyword>
<evidence type="ECO:0000256" key="14">
    <source>
        <dbReference type="ARBA" id="ARBA00047872"/>
    </source>
</evidence>
<dbReference type="SUPFAM" id="SSF53633">
    <property type="entry name" value="Carbamate kinase-like"/>
    <property type="match status" value="1"/>
</dbReference>
<keyword evidence="9 16" id="KW-0547">Nucleotide-binding</keyword>
<comment type="similarity">
    <text evidence="5 17">Belongs to the aspartokinase family.</text>
</comment>
<dbReference type="GO" id="GO:0004072">
    <property type="term" value="F:aspartate kinase activity"/>
    <property type="evidence" value="ECO:0007669"/>
    <property type="project" value="UniProtKB-EC"/>
</dbReference>
<dbReference type="CDD" id="cd04261">
    <property type="entry name" value="AAK_AKii-LysC-BS"/>
    <property type="match status" value="1"/>
</dbReference>
<dbReference type="PROSITE" id="PS00324">
    <property type="entry name" value="ASPARTOKINASE"/>
    <property type="match status" value="1"/>
</dbReference>
<feature type="binding site" evidence="16">
    <location>
        <position position="51"/>
    </location>
    <ligand>
        <name>substrate</name>
    </ligand>
</feature>
<keyword evidence="11 16" id="KW-0067">ATP-binding</keyword>
<comment type="subunit">
    <text evidence="15">Tetramer consisting of 2 isoforms Alpha (catalytic and regulation) and of a homodimer of 2 isoforms Beta (regulation).</text>
</comment>
<dbReference type="NCBIfam" id="TIGR00657">
    <property type="entry name" value="asp_kinases"/>
    <property type="match status" value="1"/>
</dbReference>
<dbReference type="PANTHER" id="PTHR21499">
    <property type="entry name" value="ASPARTATE KINASE"/>
    <property type="match status" value="1"/>
</dbReference>
<dbReference type="AlphaFoldDB" id="A0AAX6BR69"/>
<reference evidence="20" key="1">
    <citation type="journal article" date="2024" name="Appl Microbiol">
        <title>Effect of kuratsuki Bacillus and Priestia on Taste of Sake.</title>
        <authorList>
            <person name="Kobayashi K."/>
            <person name="Nishida H."/>
        </authorList>
    </citation>
    <scope>NUCLEOTIDE SEQUENCE</scope>
    <source>
        <strain evidence="20">B-12</strain>
    </source>
</reference>
<dbReference type="PIRSF" id="PIRSF000726">
    <property type="entry name" value="Asp_kin"/>
    <property type="match status" value="1"/>
</dbReference>
<evidence type="ECO:0000256" key="13">
    <source>
        <dbReference type="ARBA" id="ARBA00023154"/>
    </source>
</evidence>
<dbReference type="InterPro" id="IPR001341">
    <property type="entry name" value="Asp_kinase"/>
</dbReference>
<feature type="binding site" evidence="16">
    <location>
        <position position="188"/>
    </location>
    <ligand>
        <name>ATP</name>
        <dbReference type="ChEBI" id="CHEBI:30616"/>
    </ligand>
</feature>
<keyword evidence="10 17" id="KW-0418">Kinase</keyword>
<dbReference type="Pfam" id="PF00696">
    <property type="entry name" value="AA_kinase"/>
    <property type="match status" value="1"/>
</dbReference>
<evidence type="ECO:0000256" key="1">
    <source>
        <dbReference type="ARBA" id="ARBA00003121"/>
    </source>
</evidence>
<comment type="catalytic activity">
    <reaction evidence="14 17">
        <text>L-aspartate + ATP = 4-phospho-L-aspartate + ADP</text>
        <dbReference type="Rhea" id="RHEA:23776"/>
        <dbReference type="ChEBI" id="CHEBI:29991"/>
        <dbReference type="ChEBI" id="CHEBI:30616"/>
        <dbReference type="ChEBI" id="CHEBI:57535"/>
        <dbReference type="ChEBI" id="CHEBI:456216"/>
        <dbReference type="EC" id="2.7.2.4"/>
    </reaction>
</comment>
<evidence type="ECO:0000256" key="4">
    <source>
        <dbReference type="ARBA" id="ARBA00005139"/>
    </source>
</evidence>
<evidence type="ECO:0000256" key="2">
    <source>
        <dbReference type="ARBA" id="ARBA00004766"/>
    </source>
</evidence>
<dbReference type="InterPro" id="IPR005260">
    <property type="entry name" value="Asp_kin_monofn"/>
</dbReference>
<keyword evidence="6 18" id="KW-0028">Amino-acid biosynthesis</keyword>
<evidence type="ECO:0000256" key="15">
    <source>
        <dbReference type="ARBA" id="ARBA00063835"/>
    </source>
</evidence>
<dbReference type="InterPro" id="IPR002912">
    <property type="entry name" value="ACT_dom"/>
</dbReference>
<comment type="caution">
    <text evidence="20">The sequence shown here is derived from an EMBL/GenBank/DDBJ whole genome shotgun (WGS) entry which is preliminary data.</text>
</comment>
<dbReference type="NCBIfam" id="NF005155">
    <property type="entry name" value="PRK06635.1-4"/>
    <property type="match status" value="1"/>
</dbReference>
<keyword evidence="12" id="KW-0220">Diaminopimelate biosynthesis</keyword>
<feature type="binding site" evidence="16">
    <location>
        <begin position="177"/>
        <end position="178"/>
    </location>
    <ligand>
        <name>ATP</name>
        <dbReference type="ChEBI" id="CHEBI:30616"/>
    </ligand>
</feature>
<dbReference type="InterPro" id="IPR001048">
    <property type="entry name" value="Asp/Glu/Uridylate_kinase"/>
</dbReference>
<sequence length="414" mass="44743">MNKIMALIVQKFGGTSVGSVERIQHVANRVIQEAERGNQVVVVVSAMGKTTDALVKLASDITDSPSKREMDMLLTTGEQVTISLLTMALQFKGHEATSLTGWQAGIQTEAVHSNARIQHIDTTRIQSQLDRGRIVVVAGFQGCSEDGSITTLGRGGSDTTAVALAAALKAAKCDIYTDVTGVFTTDPRYVEDARKLHSISYDEMLELANLGAGVLHPRAVEFAKNYQVPLEVRSSLENENGTIVEEEVSMEQNLVVRGIAFEDNISRVTIEGLNNELQTLSTIFTALAKEQLNVDIIIQNVTANNRLSISFSIKTVDVEAALAVLKEYKSTLGYTRIEHESGLAKVSIVGSGMISNPGVAAEMFEVLAGEKIEVKMVSTSEIKVSTVVPHADMVKAVETLHVAFELEEQQAVQV</sequence>
<evidence type="ECO:0000256" key="9">
    <source>
        <dbReference type="ARBA" id="ARBA00022741"/>
    </source>
</evidence>
<evidence type="ECO:0000256" key="17">
    <source>
        <dbReference type="RuleBase" id="RU003448"/>
    </source>
</evidence>
<accession>A0AAX6BR69</accession>
<dbReference type="CDD" id="cd04913">
    <property type="entry name" value="ACT_AKii-LysC-BS-like_1"/>
    <property type="match status" value="1"/>
</dbReference>
<dbReference type="NCBIfam" id="TIGR00656">
    <property type="entry name" value="asp_kin_monofn"/>
    <property type="match status" value="1"/>
</dbReference>
<dbReference type="InterPro" id="IPR036393">
    <property type="entry name" value="AceGlu_kinase-like_sf"/>
</dbReference>
<dbReference type="Proteomes" id="UP001165240">
    <property type="component" value="Unassembled WGS sequence"/>
</dbReference>
<evidence type="ECO:0000256" key="10">
    <source>
        <dbReference type="ARBA" id="ARBA00022777"/>
    </source>
</evidence>
<evidence type="ECO:0000256" key="3">
    <source>
        <dbReference type="ARBA" id="ARBA00004986"/>
    </source>
</evidence>
<dbReference type="InterPro" id="IPR045865">
    <property type="entry name" value="ACT-like_dom_sf"/>
</dbReference>
<evidence type="ECO:0000256" key="7">
    <source>
        <dbReference type="ARBA" id="ARBA00022679"/>
    </source>
</evidence>
<comment type="pathway">
    <text evidence="4 18">Amino-acid biosynthesis; L-threonine biosynthesis; L-threonine from L-aspartate: step 1/5.</text>
</comment>
<name>A0AAX6BR69_PRIMG</name>
<dbReference type="GO" id="GO:0005524">
    <property type="term" value="F:ATP binding"/>
    <property type="evidence" value="ECO:0007669"/>
    <property type="project" value="UniProtKB-KW"/>
</dbReference>
<evidence type="ECO:0000256" key="16">
    <source>
        <dbReference type="PIRSR" id="PIRSR000726-1"/>
    </source>
</evidence>
<evidence type="ECO:0000313" key="20">
    <source>
        <dbReference type="EMBL" id="GMG76217.1"/>
    </source>
</evidence>
<evidence type="ECO:0000256" key="8">
    <source>
        <dbReference type="ARBA" id="ARBA00022737"/>
    </source>
</evidence>
<dbReference type="SUPFAM" id="SSF55021">
    <property type="entry name" value="ACT-like"/>
    <property type="match status" value="2"/>
</dbReference>
<comment type="pathway">
    <text evidence="2 18">Amino-acid biosynthesis; L-lysine biosynthesis via DAP pathway; (S)-tetrahydrodipicolinate from L-aspartate: step 1/4.</text>
</comment>
<dbReference type="EMBL" id="BSYK01000001">
    <property type="protein sequence ID" value="GMG76217.1"/>
    <property type="molecule type" value="Genomic_DNA"/>
</dbReference>
<comment type="function">
    <text evidence="1">Catalyzes the phosphorylation of the beta-carboxyl group of aspartic acid with ATP to yield 4-phospho-L-aspartate, which is involved in the branched biosynthetic pathway leading to the biosynthesis of amino acids threonine, isoleucine and methionine.</text>
</comment>
<dbReference type="PANTHER" id="PTHR21499:SF68">
    <property type="entry name" value="ASPARTOKINASE 2"/>
    <property type="match status" value="1"/>
</dbReference>
<evidence type="ECO:0000256" key="18">
    <source>
        <dbReference type="RuleBase" id="RU004249"/>
    </source>
</evidence>
<organism evidence="20 21">
    <name type="scientific">Priestia megaterium</name>
    <name type="common">Bacillus megaterium</name>
    <dbReference type="NCBI Taxonomy" id="1404"/>
    <lineage>
        <taxon>Bacteria</taxon>
        <taxon>Bacillati</taxon>
        <taxon>Bacillota</taxon>
        <taxon>Bacilli</taxon>
        <taxon>Bacillales</taxon>
        <taxon>Bacillaceae</taxon>
        <taxon>Priestia</taxon>
    </lineage>
</organism>
<evidence type="ECO:0000259" key="19">
    <source>
        <dbReference type="PROSITE" id="PS51671"/>
    </source>
</evidence>
<dbReference type="GO" id="GO:0005829">
    <property type="term" value="C:cytosol"/>
    <property type="evidence" value="ECO:0007669"/>
    <property type="project" value="TreeGrafter"/>
</dbReference>
<dbReference type="EC" id="2.7.2.4" evidence="17"/>
<dbReference type="Pfam" id="PF22468">
    <property type="entry name" value="ACT_9"/>
    <property type="match status" value="2"/>
</dbReference>
<evidence type="ECO:0000313" key="21">
    <source>
        <dbReference type="Proteomes" id="UP001165240"/>
    </source>
</evidence>
<protein>
    <recommendedName>
        <fullName evidence="17">Aspartokinase</fullName>
        <ecNumber evidence="17">2.7.2.4</ecNumber>
    </recommendedName>
</protein>
<dbReference type="InterPro" id="IPR054352">
    <property type="entry name" value="ACT_Aspartokinase"/>
</dbReference>
<dbReference type="Gene3D" id="3.40.1160.10">
    <property type="entry name" value="Acetylglutamate kinase-like"/>
    <property type="match status" value="1"/>
</dbReference>
<evidence type="ECO:0000256" key="6">
    <source>
        <dbReference type="ARBA" id="ARBA00022605"/>
    </source>
</evidence>
<dbReference type="InterPro" id="IPR018042">
    <property type="entry name" value="Aspartate_kinase_CS"/>
</dbReference>
<feature type="binding site" evidence="16">
    <location>
        <begin position="11"/>
        <end position="14"/>
    </location>
    <ligand>
        <name>ATP</name>
        <dbReference type="ChEBI" id="CHEBI:30616"/>
    </ligand>
</feature>
<proteinExistence type="inferred from homology"/>